<dbReference type="Pfam" id="PF07484">
    <property type="entry name" value="Collar"/>
    <property type="match status" value="1"/>
</dbReference>
<dbReference type="Proteomes" id="UP000256540">
    <property type="component" value="Unassembled WGS sequence"/>
</dbReference>
<organism evidence="3 4">
    <name type="scientific">Pectobacterium aquaticum</name>
    <dbReference type="NCBI Taxonomy" id="2204145"/>
    <lineage>
        <taxon>Bacteria</taxon>
        <taxon>Pseudomonadati</taxon>
        <taxon>Pseudomonadota</taxon>
        <taxon>Gammaproteobacteria</taxon>
        <taxon>Enterobacterales</taxon>
        <taxon>Pectobacteriaceae</taxon>
        <taxon>Pectobacterium</taxon>
    </lineage>
</organism>
<evidence type="ECO:0000313" key="3">
    <source>
        <dbReference type="EMBL" id="RRO07635.1"/>
    </source>
</evidence>
<dbReference type="Gene3D" id="3.90.1340.10">
    <property type="entry name" value="Phage tail collar domain"/>
    <property type="match status" value="1"/>
</dbReference>
<name>A0AA93AI69_9GAMM</name>
<evidence type="ECO:0000259" key="2">
    <source>
        <dbReference type="Pfam" id="PF07484"/>
    </source>
</evidence>
<feature type="domain" description="Phage tail collar" evidence="2">
    <location>
        <begin position="1"/>
        <end position="44"/>
    </location>
</feature>
<sequence>MWGTPVPPEGWLELNGQPFNPSGNPILASLYPSSQVPDFRGYFPRGWDNGANIDPDSSRTINSYQMDELKSHHHQLNTMGMGGSGTWQGVNEGALHSGSGKISSGTTETGGAETRPKNVAVMFVIKAG</sequence>
<gene>
    <name evidence="3" type="ORF">DMB84_020885</name>
</gene>
<evidence type="ECO:0000313" key="4">
    <source>
        <dbReference type="Proteomes" id="UP000256540"/>
    </source>
</evidence>
<dbReference type="AlphaFoldDB" id="A0AA93AI69"/>
<accession>A0AA93AI69</accession>
<reference evidence="3 4" key="1">
    <citation type="submission" date="2018-11" db="EMBL/GenBank/DDBJ databases">
        <title>Draft genome sequences of proposed Pectobacterium aquaticum sp. nov. isolated in France from fresh water.</title>
        <authorList>
            <person name="Pedron J."/>
            <person name="Barny M.A."/>
        </authorList>
    </citation>
    <scope>NUCLEOTIDE SEQUENCE [LARGE SCALE GENOMIC DNA]</scope>
    <source>
        <strain evidence="3 4">A127-S21-F16</strain>
    </source>
</reference>
<evidence type="ECO:0000256" key="1">
    <source>
        <dbReference type="SAM" id="MobiDB-lite"/>
    </source>
</evidence>
<protein>
    <submittedName>
        <fullName evidence="3">Tail fiber protein</fullName>
    </submittedName>
</protein>
<proteinExistence type="predicted"/>
<comment type="caution">
    <text evidence="3">The sequence shown here is derived from an EMBL/GenBank/DDBJ whole genome shotgun (WGS) entry which is preliminary data.</text>
</comment>
<dbReference type="InterPro" id="IPR037053">
    <property type="entry name" value="Phage_tail_collar_dom_sf"/>
</dbReference>
<dbReference type="SUPFAM" id="SSF88874">
    <property type="entry name" value="Receptor-binding domain of short tail fibre protein gp12"/>
    <property type="match status" value="1"/>
</dbReference>
<feature type="region of interest" description="Disordered" evidence="1">
    <location>
        <begin position="75"/>
        <end position="113"/>
    </location>
</feature>
<dbReference type="InterPro" id="IPR011083">
    <property type="entry name" value="Phage_tail_collar_dom"/>
</dbReference>
<dbReference type="EMBL" id="QHJS02000173">
    <property type="protein sequence ID" value="RRO07635.1"/>
    <property type="molecule type" value="Genomic_DNA"/>
</dbReference>